<feature type="compositionally biased region" description="Basic residues" evidence="1">
    <location>
        <begin position="1"/>
        <end position="11"/>
    </location>
</feature>
<name>A0A3Q9J7A2_9MICO</name>
<proteinExistence type="predicted"/>
<protein>
    <submittedName>
        <fullName evidence="2">Uncharacterized protein</fullName>
    </submittedName>
</protein>
<accession>A0A3Q9J7A2</accession>
<dbReference type="AlphaFoldDB" id="A0A3Q9J7A2"/>
<gene>
    <name evidence="2" type="ORF">CVS54_02852</name>
</gene>
<dbReference type="Proteomes" id="UP000274841">
    <property type="component" value="Chromosome"/>
</dbReference>
<evidence type="ECO:0000256" key="1">
    <source>
        <dbReference type="SAM" id="MobiDB-lite"/>
    </source>
</evidence>
<feature type="region of interest" description="Disordered" evidence="1">
    <location>
        <begin position="1"/>
        <end position="53"/>
    </location>
</feature>
<organism evidence="2 3">
    <name type="scientific">Microbacterium oxydans</name>
    <dbReference type="NCBI Taxonomy" id="82380"/>
    <lineage>
        <taxon>Bacteria</taxon>
        <taxon>Bacillati</taxon>
        <taxon>Actinomycetota</taxon>
        <taxon>Actinomycetes</taxon>
        <taxon>Micrococcales</taxon>
        <taxon>Microbacteriaceae</taxon>
        <taxon>Microbacterium</taxon>
    </lineage>
</organism>
<sequence length="153" mass="16775">MTSRAGRKIHPRAPWVAHPEAYSAPQQAQQPPGDDWDAPPPVRTMSFPPRKPTPRIQAHLANMQGVTLGDPPRVPASTTTISVFIDGTRVRLPADWSIAFSSSKGKDTIYVVDSAKRLHVLTLNADGELRELHGLSADLVSDIVAWRFPRGAR</sequence>
<evidence type="ECO:0000313" key="2">
    <source>
        <dbReference type="EMBL" id="AZS41497.1"/>
    </source>
</evidence>
<reference evidence="2 3" key="1">
    <citation type="submission" date="2018-08" db="EMBL/GenBank/DDBJ databases">
        <title>Microbacterium oxydans strain HG3.</title>
        <authorList>
            <person name="ORTET P."/>
        </authorList>
    </citation>
    <scope>NUCLEOTIDE SEQUENCE [LARGE SCALE GENOMIC DNA]</scope>
    <source>
        <strain evidence="2 3">HG3</strain>
    </source>
</reference>
<dbReference type="RefSeq" id="WP_127012534.1">
    <property type="nucleotide sequence ID" value="NZ_CP031422.1"/>
</dbReference>
<feature type="compositionally biased region" description="Low complexity" evidence="1">
    <location>
        <begin position="24"/>
        <end position="33"/>
    </location>
</feature>
<evidence type="ECO:0000313" key="3">
    <source>
        <dbReference type="Proteomes" id="UP000274841"/>
    </source>
</evidence>
<dbReference type="EMBL" id="CP031422">
    <property type="protein sequence ID" value="AZS41497.1"/>
    <property type="molecule type" value="Genomic_DNA"/>
</dbReference>
<dbReference type="KEGG" id="moy:CVS54_02852"/>